<evidence type="ECO:0000259" key="4">
    <source>
        <dbReference type="PROSITE" id="PS50086"/>
    </source>
</evidence>
<evidence type="ECO:0000256" key="1">
    <source>
        <dbReference type="ARBA" id="ARBA00022468"/>
    </source>
</evidence>
<keyword evidence="6" id="KW-1185">Reference proteome</keyword>
<comment type="caution">
    <text evidence="5">The sequence shown here is derived from an EMBL/GenBank/DDBJ whole genome shotgun (WGS) entry which is preliminary data.</text>
</comment>
<dbReference type="InterPro" id="IPR035969">
    <property type="entry name" value="Rab-GAP_TBC_sf"/>
</dbReference>
<accession>A0A1Y1X6C7</accession>
<proteinExistence type="predicted"/>
<dbReference type="STRING" id="1314790.A0A1Y1X6C7"/>
<dbReference type="FunFam" id="1.10.472.80:FF:000005">
    <property type="entry name" value="TBC1 domain family member 15"/>
    <property type="match status" value="1"/>
</dbReference>
<dbReference type="GO" id="GO:0005096">
    <property type="term" value="F:GTPase activator activity"/>
    <property type="evidence" value="ECO:0007669"/>
    <property type="project" value="UniProtKB-KW"/>
</dbReference>
<feature type="domain" description="Rab-GAP TBC" evidence="4">
    <location>
        <begin position="175"/>
        <end position="401"/>
    </location>
</feature>
<dbReference type="GO" id="GO:0005737">
    <property type="term" value="C:cytoplasm"/>
    <property type="evidence" value="ECO:0007669"/>
    <property type="project" value="UniProtKB-ARBA"/>
</dbReference>
<reference evidence="5 6" key="1">
    <citation type="submission" date="2016-07" db="EMBL/GenBank/DDBJ databases">
        <title>Pervasive Adenine N6-methylation of Active Genes in Fungi.</title>
        <authorList>
            <consortium name="DOE Joint Genome Institute"/>
            <person name="Mondo S.J."/>
            <person name="Dannebaum R.O."/>
            <person name="Kuo R.C."/>
            <person name="Labutti K."/>
            <person name="Haridas S."/>
            <person name="Kuo A."/>
            <person name="Salamov A."/>
            <person name="Ahrendt S.R."/>
            <person name="Lipzen A."/>
            <person name="Sullivan W."/>
            <person name="Andreopoulos W.B."/>
            <person name="Clum A."/>
            <person name="Lindquist E."/>
            <person name="Daum C."/>
            <person name="Ramamoorthy G.K."/>
            <person name="Gryganskyi A."/>
            <person name="Culley D."/>
            <person name="Magnuson J.K."/>
            <person name="James T.Y."/>
            <person name="O'Malley M.A."/>
            <person name="Stajich J.E."/>
            <person name="Spatafora J.W."/>
            <person name="Visel A."/>
            <person name="Grigoriev I.V."/>
        </authorList>
    </citation>
    <scope>NUCLEOTIDE SEQUENCE [LARGE SCALE GENOMIC DNA]</scope>
    <source>
        <strain evidence="5 6">CBS 931.73</strain>
    </source>
</reference>
<dbReference type="Gene3D" id="1.10.8.270">
    <property type="entry name" value="putative rabgap domain of human tbc1 domain family member 14 like domains"/>
    <property type="match status" value="1"/>
</dbReference>
<organism evidence="5 6">
    <name type="scientific">Basidiobolus meristosporus CBS 931.73</name>
    <dbReference type="NCBI Taxonomy" id="1314790"/>
    <lineage>
        <taxon>Eukaryota</taxon>
        <taxon>Fungi</taxon>
        <taxon>Fungi incertae sedis</taxon>
        <taxon>Zoopagomycota</taxon>
        <taxon>Entomophthoromycotina</taxon>
        <taxon>Basidiobolomycetes</taxon>
        <taxon>Basidiobolales</taxon>
        <taxon>Basidiobolaceae</taxon>
        <taxon>Basidiobolus</taxon>
    </lineage>
</organism>
<dbReference type="PROSITE" id="PS50086">
    <property type="entry name" value="TBC_RABGAP"/>
    <property type="match status" value="1"/>
</dbReference>
<dbReference type="Pfam" id="PF00566">
    <property type="entry name" value="RabGAP-TBC"/>
    <property type="match status" value="1"/>
</dbReference>
<sequence length="497" mass="58195">MLHFATLTHIIRLKAAHDFTWSVLEKFSKVTQFTKHSAAQILEHPLGRPLVPLLPPGFVEIVEASPAAQDVMQEYEGAKLYLSRWANGVVQKAKGNRRYDNDPEYHVDEDFLEQTDLGTFEVLSDFSYVSKESLRTSPITSQLWYKYFEGPAKEKDDGRLLMSEDDIKSAIFSGGVEDKIRPVVWKYLLGIYPWNSTKAQRKQISEENKAEYKRLKNMWFDNTELESNTEFQDQKHRIEKDVLRTDRANPLFLEEESLSDGGLDSLSATGLPGTNSNLEILKHILITYNYYNTDLGYVQGMSDLLAPLFVVMQNEVETFWCFAHFMERMKANFYTDQSGMNKQLRKLESLIRFMDPPMYRHLEKSDSLNLFFCFRWLLIYFKREFEYEDVMRLWEVLWTDHISRDFHLFIAFAIISQNRRIILEECTAFDEILKWANEQSMHIDLEETLCRAEILYHRFCQRVEAADRISQSSDSPGTRDPVPTALREILRTKSHDG</sequence>
<dbReference type="SMART" id="SM00164">
    <property type="entry name" value="TBC"/>
    <property type="match status" value="1"/>
</dbReference>
<evidence type="ECO:0000256" key="2">
    <source>
        <dbReference type="ARBA" id="ARBA00072091"/>
    </source>
</evidence>
<dbReference type="AlphaFoldDB" id="A0A1Y1X6C7"/>
<protein>
    <recommendedName>
        <fullName evidence="2">GTPase-activating protein GYP7</fullName>
    </recommendedName>
    <alternativeName>
        <fullName evidence="3">GAP for YPT7</fullName>
    </alternativeName>
</protein>
<name>A0A1Y1X6C7_9FUNG</name>
<dbReference type="FunCoup" id="A0A1Y1X6C7">
    <property type="interactions" value="358"/>
</dbReference>
<evidence type="ECO:0000256" key="3">
    <source>
        <dbReference type="ARBA" id="ARBA00082648"/>
    </source>
</evidence>
<evidence type="ECO:0000313" key="6">
    <source>
        <dbReference type="Proteomes" id="UP000193498"/>
    </source>
</evidence>
<dbReference type="InterPro" id="IPR000195">
    <property type="entry name" value="Rab-GAP-TBC_dom"/>
</dbReference>
<dbReference type="SUPFAM" id="SSF47923">
    <property type="entry name" value="Ypt/Rab-GAP domain of gyp1p"/>
    <property type="match status" value="2"/>
</dbReference>
<dbReference type="Proteomes" id="UP000193498">
    <property type="component" value="Unassembled WGS sequence"/>
</dbReference>
<gene>
    <name evidence="5" type="ORF">K493DRAFT_241971</name>
</gene>
<keyword evidence="1" id="KW-0343">GTPase activation</keyword>
<dbReference type="OrthoDB" id="10264062at2759"/>
<dbReference type="InParanoid" id="A0A1Y1X6C7"/>
<dbReference type="PANTHER" id="PTHR22957">
    <property type="entry name" value="TBC1 DOMAIN FAMILY MEMBER GTPASE-ACTIVATING PROTEIN"/>
    <property type="match status" value="1"/>
</dbReference>
<dbReference type="Gene3D" id="1.10.472.80">
    <property type="entry name" value="Ypt/Rab-GAP domain of gyp1p, domain 3"/>
    <property type="match status" value="1"/>
</dbReference>
<dbReference type="EMBL" id="MCFE01000707">
    <property type="protein sequence ID" value="ORX81343.1"/>
    <property type="molecule type" value="Genomic_DNA"/>
</dbReference>
<evidence type="ECO:0000313" key="5">
    <source>
        <dbReference type="EMBL" id="ORX81343.1"/>
    </source>
</evidence>
<dbReference type="PANTHER" id="PTHR22957:SF502">
    <property type="entry name" value="SMALL G PROTEIN SIGNALING MODULATOR 2-RELATED"/>
    <property type="match status" value="1"/>
</dbReference>